<proteinExistence type="predicted"/>
<sequence>MLYYPLVHSAAIWLLGAASVAEQIKPYDILAFAKHMTGISIHRYSVFVIANARALEGCKFSSASGFSANWTAEKGILKVDIRLANGPFYDFWVGVGFANTSVVLCRTDDVREQRAKADEGVRVVQFTYNVQPFDGEITNHYFRTKRDDDIRSVIRCDDAAQFTAEQC</sequence>
<evidence type="ECO:0000256" key="1">
    <source>
        <dbReference type="SAM" id="SignalP"/>
    </source>
</evidence>
<dbReference type="Proteomes" id="UP000887569">
    <property type="component" value="Unplaced"/>
</dbReference>
<reference evidence="3" key="1">
    <citation type="submission" date="2022-11" db="UniProtKB">
        <authorList>
            <consortium name="WormBaseParasite"/>
        </authorList>
    </citation>
    <scope>IDENTIFICATION</scope>
</reference>
<keyword evidence="2" id="KW-1185">Reference proteome</keyword>
<dbReference type="WBParaSite" id="PgR046_g078_t01">
    <property type="protein sequence ID" value="PgR046_g078_t01"/>
    <property type="gene ID" value="PgR046_g078"/>
</dbReference>
<feature type="chain" id="PRO_5037801258" evidence="1">
    <location>
        <begin position="24"/>
        <end position="167"/>
    </location>
</feature>
<name>A0A915BM52_PARUN</name>
<evidence type="ECO:0000313" key="2">
    <source>
        <dbReference type="Proteomes" id="UP000887569"/>
    </source>
</evidence>
<keyword evidence="1" id="KW-0732">Signal</keyword>
<organism evidence="2 3">
    <name type="scientific">Parascaris univalens</name>
    <name type="common">Nematode worm</name>
    <dbReference type="NCBI Taxonomy" id="6257"/>
    <lineage>
        <taxon>Eukaryota</taxon>
        <taxon>Metazoa</taxon>
        <taxon>Ecdysozoa</taxon>
        <taxon>Nematoda</taxon>
        <taxon>Chromadorea</taxon>
        <taxon>Rhabditida</taxon>
        <taxon>Spirurina</taxon>
        <taxon>Ascaridomorpha</taxon>
        <taxon>Ascaridoidea</taxon>
        <taxon>Ascarididae</taxon>
        <taxon>Parascaris</taxon>
    </lineage>
</organism>
<accession>A0A915BM52</accession>
<dbReference type="AlphaFoldDB" id="A0A915BM52"/>
<evidence type="ECO:0000313" key="3">
    <source>
        <dbReference type="WBParaSite" id="PgR046_g078_t01"/>
    </source>
</evidence>
<feature type="signal peptide" evidence="1">
    <location>
        <begin position="1"/>
        <end position="23"/>
    </location>
</feature>
<protein>
    <submittedName>
        <fullName evidence="3">DOMON domain-containing protein</fullName>
    </submittedName>
</protein>